<name>A0A212C1B6_CEREH</name>
<keyword evidence="1" id="KW-0963">Cytoplasm</keyword>
<gene>
    <name evidence="8" type="ORF">Celaphus_00015914</name>
</gene>
<sequence length="469" mass="54157">MTVLRKAICHYNDRFPCDSFREKLSFLFPFLSNPSEDYAKERYGVSSMIQSQEKPGKQCFLVLRQQQFNVQALVAVGDHASKQMVKFAANINKESIVDVEGLVRKVNQKIGSCTQQDVELHVQKIYVISSAEPRLPLQLDDAVRPEVEGEEEGRATVNQDTRLDNRVIDLRTSTSQAIFRLQSGICHLFRETLTNKGFVEIQTPKIISVFRAEDSNTHRHLTEFVGLDIEMAFNYHYHEVVEEIADTLVQIFKGLQKRFQTEIQTVNKQFPCEPFKFLEPTLRLEYCEALAMLREAGIEMGDEEDLRFVFVIFKTLYDTDFYILDKYPLAVRPFYTMPDPRNPKQSNSYDMFMRGEEILSGAQRIHEPQLLTERALHHGIGKQLQYIEEDLEKIKAYIDSFRFGAPPHAGGGIGLERVTMLFLGLHNVRQTSMFPRKGKIIQKSKKVRKNNLVDLHSDQKIVSWVHVIC</sequence>
<keyword evidence="5" id="KW-0007">Acetylation</keyword>
<evidence type="ECO:0000313" key="9">
    <source>
        <dbReference type="Proteomes" id="UP000242450"/>
    </source>
</evidence>
<dbReference type="EMBL" id="MKHE01000033">
    <property type="protein sequence ID" value="OWJ99785.1"/>
    <property type="molecule type" value="Genomic_DNA"/>
</dbReference>
<dbReference type="GO" id="GO:0004815">
    <property type="term" value="F:aspartate-tRNA ligase activity"/>
    <property type="evidence" value="ECO:0007669"/>
    <property type="project" value="InterPro"/>
</dbReference>
<dbReference type="InterPro" id="IPR012340">
    <property type="entry name" value="NA-bd_OB-fold"/>
</dbReference>
<dbReference type="AlphaFoldDB" id="A0A212C1B6"/>
<dbReference type="OrthoDB" id="372395at2759"/>
<keyword evidence="3" id="KW-0547">Nucleotide-binding</keyword>
<evidence type="ECO:0000256" key="3">
    <source>
        <dbReference type="ARBA" id="ARBA00022741"/>
    </source>
</evidence>
<evidence type="ECO:0000256" key="4">
    <source>
        <dbReference type="ARBA" id="ARBA00022840"/>
    </source>
</evidence>
<protein>
    <submittedName>
        <fullName evidence="8">DARS</fullName>
    </submittedName>
</protein>
<dbReference type="Gene3D" id="3.30.930.10">
    <property type="entry name" value="Bira Bifunctional Protein, Domain 2"/>
    <property type="match status" value="2"/>
</dbReference>
<dbReference type="InterPro" id="IPR004364">
    <property type="entry name" value="Aa-tRNA-synt_II"/>
</dbReference>
<reference evidence="8 9" key="1">
    <citation type="journal article" date="2018" name="Mol. Genet. Genomics">
        <title>The red deer Cervus elaphus genome CerEla1.0: sequencing, annotating, genes, and chromosomes.</title>
        <authorList>
            <person name="Bana N.A."/>
            <person name="Nyiri A."/>
            <person name="Nagy J."/>
            <person name="Frank K."/>
            <person name="Nagy T."/>
            <person name="Steger V."/>
            <person name="Schiller M."/>
            <person name="Lakatos P."/>
            <person name="Sugar L."/>
            <person name="Horn P."/>
            <person name="Barta E."/>
            <person name="Orosz L."/>
        </authorList>
    </citation>
    <scope>NUCLEOTIDE SEQUENCE [LARGE SCALE GENOMIC DNA]</scope>
    <source>
        <strain evidence="8">Hungarian</strain>
    </source>
</reference>
<dbReference type="PANTHER" id="PTHR43450:SF1">
    <property type="entry name" value="ASPARTATE--TRNA LIGASE, CYTOPLASMIC"/>
    <property type="match status" value="1"/>
</dbReference>
<proteinExistence type="predicted"/>
<evidence type="ECO:0000256" key="1">
    <source>
        <dbReference type="ARBA" id="ARBA00022490"/>
    </source>
</evidence>
<keyword evidence="9" id="KW-1185">Reference proteome</keyword>
<dbReference type="PANTHER" id="PTHR43450">
    <property type="entry name" value="ASPARTYL-TRNA SYNTHETASE"/>
    <property type="match status" value="1"/>
</dbReference>
<dbReference type="InterPro" id="IPR004523">
    <property type="entry name" value="Asp-tRNA_synthase_2"/>
</dbReference>
<organism evidence="8 9">
    <name type="scientific">Cervus elaphus hippelaphus</name>
    <name type="common">European red deer</name>
    <dbReference type="NCBI Taxonomy" id="46360"/>
    <lineage>
        <taxon>Eukaryota</taxon>
        <taxon>Metazoa</taxon>
        <taxon>Chordata</taxon>
        <taxon>Craniata</taxon>
        <taxon>Vertebrata</taxon>
        <taxon>Euteleostomi</taxon>
        <taxon>Mammalia</taxon>
        <taxon>Eutheria</taxon>
        <taxon>Laurasiatheria</taxon>
        <taxon>Artiodactyla</taxon>
        <taxon>Ruminantia</taxon>
        <taxon>Pecora</taxon>
        <taxon>Cervidae</taxon>
        <taxon>Cervinae</taxon>
        <taxon>Cervus</taxon>
    </lineage>
</organism>
<evidence type="ECO:0000256" key="5">
    <source>
        <dbReference type="ARBA" id="ARBA00022990"/>
    </source>
</evidence>
<evidence type="ECO:0000256" key="2">
    <source>
        <dbReference type="ARBA" id="ARBA00022598"/>
    </source>
</evidence>
<dbReference type="SUPFAM" id="SSF50249">
    <property type="entry name" value="Nucleic acid-binding proteins"/>
    <property type="match status" value="1"/>
</dbReference>
<dbReference type="Proteomes" id="UP000242450">
    <property type="component" value="Chromosome 33"/>
</dbReference>
<dbReference type="GO" id="GO:0005524">
    <property type="term" value="F:ATP binding"/>
    <property type="evidence" value="ECO:0007669"/>
    <property type="project" value="InterPro"/>
</dbReference>
<dbReference type="PROSITE" id="PS50862">
    <property type="entry name" value="AA_TRNA_LIGASE_II"/>
    <property type="match status" value="1"/>
</dbReference>
<dbReference type="InterPro" id="IPR045864">
    <property type="entry name" value="aa-tRNA-synth_II/BPL/LPL"/>
</dbReference>
<feature type="non-terminal residue" evidence="8">
    <location>
        <position position="469"/>
    </location>
</feature>
<dbReference type="GO" id="GO:0017101">
    <property type="term" value="C:aminoacyl-tRNA synthetase multienzyme complex"/>
    <property type="evidence" value="ECO:0007669"/>
    <property type="project" value="TreeGrafter"/>
</dbReference>
<dbReference type="GO" id="GO:0005829">
    <property type="term" value="C:cytosol"/>
    <property type="evidence" value="ECO:0007669"/>
    <property type="project" value="TreeGrafter"/>
</dbReference>
<accession>A0A212C1B6</accession>
<dbReference type="Pfam" id="PF00152">
    <property type="entry name" value="tRNA-synt_2"/>
    <property type="match status" value="1"/>
</dbReference>
<dbReference type="SUPFAM" id="SSF55681">
    <property type="entry name" value="Class II aaRS and biotin synthetases"/>
    <property type="match status" value="1"/>
</dbReference>
<keyword evidence="6" id="KW-0030">Aminoacyl-tRNA synthetase</keyword>
<evidence type="ECO:0000259" key="7">
    <source>
        <dbReference type="PROSITE" id="PS50862"/>
    </source>
</evidence>
<dbReference type="CDD" id="cd04320">
    <property type="entry name" value="AspRS_cyto_N"/>
    <property type="match status" value="1"/>
</dbReference>
<dbReference type="Gene3D" id="2.40.50.140">
    <property type="entry name" value="Nucleic acid-binding proteins"/>
    <property type="match status" value="1"/>
</dbReference>
<keyword evidence="4" id="KW-0067">ATP-binding</keyword>
<evidence type="ECO:0000256" key="6">
    <source>
        <dbReference type="ARBA" id="ARBA00023146"/>
    </source>
</evidence>
<dbReference type="InterPro" id="IPR006195">
    <property type="entry name" value="aa-tRNA-synth_II"/>
</dbReference>
<feature type="domain" description="Aminoacyl-transfer RNA synthetases class-II family profile" evidence="7">
    <location>
        <begin position="209"/>
        <end position="435"/>
    </location>
</feature>
<keyword evidence="2" id="KW-0436">Ligase</keyword>
<dbReference type="GO" id="GO:0006422">
    <property type="term" value="P:aspartyl-tRNA aminoacylation"/>
    <property type="evidence" value="ECO:0007669"/>
    <property type="project" value="InterPro"/>
</dbReference>
<comment type="caution">
    <text evidence="8">The sequence shown here is derived from an EMBL/GenBank/DDBJ whole genome shotgun (WGS) entry which is preliminary data.</text>
</comment>
<evidence type="ECO:0000313" key="8">
    <source>
        <dbReference type="EMBL" id="OWJ99785.1"/>
    </source>
</evidence>
<dbReference type="GO" id="GO:0003723">
    <property type="term" value="F:RNA binding"/>
    <property type="evidence" value="ECO:0007669"/>
    <property type="project" value="TreeGrafter"/>
</dbReference>